<proteinExistence type="predicted"/>
<name>A0A2M7SE14_9BACT</name>
<gene>
    <name evidence="3" type="ORF">COY52_02940</name>
</gene>
<dbReference type="InterPro" id="IPR011055">
    <property type="entry name" value="Dup_hybrid_motif"/>
</dbReference>
<evidence type="ECO:0000259" key="2">
    <source>
        <dbReference type="Pfam" id="PF01551"/>
    </source>
</evidence>
<organism evidence="3 4">
    <name type="scientific">Candidatus Desantisbacteria bacterium CG_4_10_14_0_8_um_filter_48_22</name>
    <dbReference type="NCBI Taxonomy" id="1974543"/>
    <lineage>
        <taxon>Bacteria</taxon>
        <taxon>Candidatus Desantisiibacteriota</taxon>
    </lineage>
</organism>
<dbReference type="PANTHER" id="PTHR21666:SF270">
    <property type="entry name" value="MUREIN HYDROLASE ACTIVATOR ENVC"/>
    <property type="match status" value="1"/>
</dbReference>
<dbReference type="Pfam" id="PF01551">
    <property type="entry name" value="Peptidase_M23"/>
    <property type="match status" value="1"/>
</dbReference>
<dbReference type="Gene3D" id="2.70.70.10">
    <property type="entry name" value="Glucose Permease (Domain IIA)"/>
    <property type="match status" value="1"/>
</dbReference>
<sequence length="305" mass="34647">MAEKKFFSILIVPHDNKKIFNLKLPTSTGRIFLYVLIGLAFGTYFFARNYKIIKNEVTELRVREEIYKDQVQKTLEFAREVESLKKQMGELKNLDRKASDLKGVLKRSKAPSPPLPYADSRSAEKMGIGAYTGGTDAPDPELVKRLDEDINKLKKKLRGSRNVLTDLTEFLKSQVSFIKVTPNRWPIRGWITSRYGWRTFKGNREFHSGIDIATLYGSSIRSAADGMVEFSGWKASYGRLVVIDHGRGIQTWYGHNSANTVRAGQFVKKGEIIAKVGTSGHTTGPHVHYEIRVNGKHVNPFKYLY</sequence>
<evidence type="ECO:0000313" key="3">
    <source>
        <dbReference type="EMBL" id="PIZ17777.1"/>
    </source>
</evidence>
<dbReference type="GO" id="GO:0004222">
    <property type="term" value="F:metalloendopeptidase activity"/>
    <property type="evidence" value="ECO:0007669"/>
    <property type="project" value="TreeGrafter"/>
</dbReference>
<dbReference type="Proteomes" id="UP000229307">
    <property type="component" value="Unassembled WGS sequence"/>
</dbReference>
<dbReference type="InterPro" id="IPR050570">
    <property type="entry name" value="Cell_wall_metabolism_enzyme"/>
</dbReference>
<protein>
    <recommendedName>
        <fullName evidence="2">M23ase beta-sheet core domain-containing protein</fullName>
    </recommendedName>
</protein>
<feature type="domain" description="M23ase beta-sheet core" evidence="2">
    <location>
        <begin position="206"/>
        <end position="300"/>
    </location>
</feature>
<dbReference type="SUPFAM" id="SSF51261">
    <property type="entry name" value="Duplicated hybrid motif"/>
    <property type="match status" value="1"/>
</dbReference>
<dbReference type="AlphaFoldDB" id="A0A2M7SE14"/>
<dbReference type="FunFam" id="2.70.70.10:FF:000006">
    <property type="entry name" value="M23 family peptidase"/>
    <property type="match status" value="1"/>
</dbReference>
<feature type="transmembrane region" description="Helical" evidence="1">
    <location>
        <begin position="31"/>
        <end position="47"/>
    </location>
</feature>
<evidence type="ECO:0000256" key="1">
    <source>
        <dbReference type="SAM" id="Phobius"/>
    </source>
</evidence>
<dbReference type="EMBL" id="PFMR01000086">
    <property type="protein sequence ID" value="PIZ17777.1"/>
    <property type="molecule type" value="Genomic_DNA"/>
</dbReference>
<dbReference type="CDD" id="cd12797">
    <property type="entry name" value="M23_peptidase"/>
    <property type="match status" value="1"/>
</dbReference>
<accession>A0A2M7SE14</accession>
<evidence type="ECO:0000313" key="4">
    <source>
        <dbReference type="Proteomes" id="UP000229307"/>
    </source>
</evidence>
<dbReference type="InterPro" id="IPR016047">
    <property type="entry name" value="M23ase_b-sheet_dom"/>
</dbReference>
<reference evidence="4" key="1">
    <citation type="submission" date="2017-09" db="EMBL/GenBank/DDBJ databases">
        <title>Depth-based differentiation of microbial function through sediment-hosted aquifers and enrichment of novel symbionts in the deep terrestrial subsurface.</title>
        <authorList>
            <person name="Probst A.J."/>
            <person name="Ladd B."/>
            <person name="Jarett J.K."/>
            <person name="Geller-Mcgrath D.E."/>
            <person name="Sieber C.M.K."/>
            <person name="Emerson J.B."/>
            <person name="Anantharaman K."/>
            <person name="Thomas B.C."/>
            <person name="Malmstrom R."/>
            <person name="Stieglmeier M."/>
            <person name="Klingl A."/>
            <person name="Woyke T."/>
            <person name="Ryan C.M."/>
            <person name="Banfield J.F."/>
        </authorList>
    </citation>
    <scope>NUCLEOTIDE SEQUENCE [LARGE SCALE GENOMIC DNA]</scope>
</reference>
<keyword evidence="1" id="KW-1133">Transmembrane helix</keyword>
<keyword evidence="1" id="KW-0472">Membrane</keyword>
<keyword evidence="1" id="KW-0812">Transmembrane</keyword>
<dbReference type="PANTHER" id="PTHR21666">
    <property type="entry name" value="PEPTIDASE-RELATED"/>
    <property type="match status" value="1"/>
</dbReference>
<comment type="caution">
    <text evidence="3">The sequence shown here is derived from an EMBL/GenBank/DDBJ whole genome shotgun (WGS) entry which is preliminary data.</text>
</comment>